<evidence type="ECO:0000256" key="8">
    <source>
        <dbReference type="ARBA" id="ARBA00022989"/>
    </source>
</evidence>
<dbReference type="Proteomes" id="UP000229370">
    <property type="component" value="Unassembled WGS sequence"/>
</dbReference>
<reference evidence="14" key="1">
    <citation type="submission" date="2017-09" db="EMBL/GenBank/DDBJ databases">
        <title>Depth-based differentiation of microbial function through sediment-hosted aquifers and enrichment of novel symbionts in the deep terrestrial subsurface.</title>
        <authorList>
            <person name="Probst A.J."/>
            <person name="Ladd B."/>
            <person name="Jarett J.K."/>
            <person name="Geller-Mcgrath D.E."/>
            <person name="Sieber C.M.K."/>
            <person name="Emerson J.B."/>
            <person name="Anantharaman K."/>
            <person name="Thomas B.C."/>
            <person name="Malmstrom R."/>
            <person name="Stieglmeier M."/>
            <person name="Klingl A."/>
            <person name="Woyke T."/>
            <person name="Ryan C.M."/>
            <person name="Banfield J.F."/>
        </authorList>
    </citation>
    <scope>NUCLEOTIDE SEQUENCE [LARGE SCALE GENOMIC DNA]</scope>
</reference>
<comment type="similarity">
    <text evidence="3">Belongs to the peptidase M50B family.</text>
</comment>
<feature type="transmembrane region" description="Helical" evidence="11">
    <location>
        <begin position="94"/>
        <end position="116"/>
    </location>
</feature>
<evidence type="ECO:0000256" key="6">
    <source>
        <dbReference type="ARBA" id="ARBA00022801"/>
    </source>
</evidence>
<feature type="domain" description="PDZ" evidence="12">
    <location>
        <begin position="112"/>
        <end position="182"/>
    </location>
</feature>
<proteinExistence type="inferred from homology"/>
<evidence type="ECO:0000256" key="2">
    <source>
        <dbReference type="ARBA" id="ARBA00004141"/>
    </source>
</evidence>
<accession>A0A2M8GMS8</accession>
<evidence type="ECO:0000256" key="5">
    <source>
        <dbReference type="ARBA" id="ARBA00022692"/>
    </source>
</evidence>
<protein>
    <recommendedName>
        <fullName evidence="12">PDZ domain-containing protein</fullName>
    </recommendedName>
</protein>
<evidence type="ECO:0000256" key="9">
    <source>
        <dbReference type="ARBA" id="ARBA00023049"/>
    </source>
</evidence>
<keyword evidence="6" id="KW-0378">Hydrolase</keyword>
<gene>
    <name evidence="13" type="ORF">CO007_02555</name>
</gene>
<feature type="transmembrane region" description="Helical" evidence="11">
    <location>
        <begin position="275"/>
        <end position="295"/>
    </location>
</feature>
<evidence type="ECO:0000256" key="10">
    <source>
        <dbReference type="ARBA" id="ARBA00023136"/>
    </source>
</evidence>
<dbReference type="InterPro" id="IPR036034">
    <property type="entry name" value="PDZ_sf"/>
</dbReference>
<keyword evidence="4" id="KW-0645">Protease</keyword>
<comment type="cofactor">
    <cofactor evidence="1">
        <name>Zn(2+)</name>
        <dbReference type="ChEBI" id="CHEBI:29105"/>
    </cofactor>
</comment>
<sequence>MAIIIFILILTSLVLVHELGHFIAAKRNGILVEEFGFGYPPRIFGIKIGETLYSLNLIPLGGFVKLYGEEYQEKLNKKIKDRSFVSKKPLQKTVVIVAGIIGNFLLGWVLISYLFINGVPVPTNKVIIDKVVQNSPAYYVGLKKKDVILKLENTSLTTTNALISLTKKYAGQSITLAIQRNNQVFPIIVTPRKNPPKDEGSLGIIITSFEEKKYTWYQAPFYGLIEASNITKTIITELSKTLYQFITFKKPTVEVAGPIGIAHFTSEAIKFGKNAVLELMALLSLNLAVVNLLPFPALDGGKLIMVVYEAITKRRVNPKLEKELNLIGFFILLAIAVLISVHDIIKIYK</sequence>
<comment type="caution">
    <text evidence="13">The sequence shown here is derived from an EMBL/GenBank/DDBJ whole genome shotgun (WGS) entry which is preliminary data.</text>
</comment>
<evidence type="ECO:0000256" key="11">
    <source>
        <dbReference type="SAM" id="Phobius"/>
    </source>
</evidence>
<dbReference type="EMBL" id="PFQK01000045">
    <property type="protein sequence ID" value="PJC81854.1"/>
    <property type="molecule type" value="Genomic_DNA"/>
</dbReference>
<evidence type="ECO:0000313" key="13">
    <source>
        <dbReference type="EMBL" id="PJC81854.1"/>
    </source>
</evidence>
<dbReference type="InterPro" id="IPR008915">
    <property type="entry name" value="Peptidase_M50"/>
</dbReference>
<evidence type="ECO:0000256" key="3">
    <source>
        <dbReference type="ARBA" id="ARBA00007931"/>
    </source>
</evidence>
<comment type="subcellular location">
    <subcellularLocation>
        <location evidence="2">Membrane</location>
        <topology evidence="2">Multi-pass membrane protein</topology>
    </subcellularLocation>
</comment>
<evidence type="ECO:0000256" key="4">
    <source>
        <dbReference type="ARBA" id="ARBA00022670"/>
    </source>
</evidence>
<keyword evidence="7" id="KW-0862">Zinc</keyword>
<dbReference type="Gene3D" id="2.30.42.10">
    <property type="match status" value="1"/>
</dbReference>
<dbReference type="SUPFAM" id="SSF50156">
    <property type="entry name" value="PDZ domain-like"/>
    <property type="match status" value="1"/>
</dbReference>
<keyword evidence="9" id="KW-0482">Metalloprotease</keyword>
<dbReference type="GO" id="GO:0004222">
    <property type="term" value="F:metalloendopeptidase activity"/>
    <property type="evidence" value="ECO:0007669"/>
    <property type="project" value="InterPro"/>
</dbReference>
<evidence type="ECO:0000256" key="7">
    <source>
        <dbReference type="ARBA" id="ARBA00022833"/>
    </source>
</evidence>
<name>A0A2M8GMS8_9BACT</name>
<feature type="transmembrane region" description="Helical" evidence="11">
    <location>
        <begin position="326"/>
        <end position="345"/>
    </location>
</feature>
<keyword evidence="5 11" id="KW-0812">Transmembrane</keyword>
<keyword evidence="10 11" id="KW-0472">Membrane</keyword>
<dbReference type="Pfam" id="PF02163">
    <property type="entry name" value="Peptidase_M50"/>
    <property type="match status" value="1"/>
</dbReference>
<evidence type="ECO:0000259" key="12">
    <source>
        <dbReference type="SMART" id="SM00228"/>
    </source>
</evidence>
<dbReference type="AlphaFoldDB" id="A0A2M8GMS8"/>
<dbReference type="PANTHER" id="PTHR42837">
    <property type="entry name" value="REGULATOR OF SIGMA-E PROTEASE RSEP"/>
    <property type="match status" value="1"/>
</dbReference>
<dbReference type="SMART" id="SM00228">
    <property type="entry name" value="PDZ"/>
    <property type="match status" value="1"/>
</dbReference>
<organism evidence="13 14">
    <name type="scientific">Candidatus Roizmanbacteria bacterium CG_4_8_14_3_um_filter_36_10</name>
    <dbReference type="NCBI Taxonomy" id="1974834"/>
    <lineage>
        <taxon>Bacteria</taxon>
        <taxon>Candidatus Roizmaniibacteriota</taxon>
    </lineage>
</organism>
<keyword evidence="8 11" id="KW-1133">Transmembrane helix</keyword>
<dbReference type="InterPro" id="IPR004387">
    <property type="entry name" value="Pept_M50_Zn"/>
</dbReference>
<dbReference type="InterPro" id="IPR001478">
    <property type="entry name" value="PDZ"/>
</dbReference>
<evidence type="ECO:0000313" key="14">
    <source>
        <dbReference type="Proteomes" id="UP000229370"/>
    </source>
</evidence>
<dbReference type="CDD" id="cd06163">
    <property type="entry name" value="S2P-M50_PDZ_RseP-like"/>
    <property type="match status" value="1"/>
</dbReference>
<dbReference type="GO" id="GO:0006508">
    <property type="term" value="P:proteolysis"/>
    <property type="evidence" value="ECO:0007669"/>
    <property type="project" value="UniProtKB-KW"/>
</dbReference>
<dbReference type="GO" id="GO:0016020">
    <property type="term" value="C:membrane"/>
    <property type="evidence" value="ECO:0007669"/>
    <property type="project" value="UniProtKB-SubCell"/>
</dbReference>
<dbReference type="PANTHER" id="PTHR42837:SF2">
    <property type="entry name" value="MEMBRANE METALLOPROTEASE ARASP2, CHLOROPLASTIC-RELATED"/>
    <property type="match status" value="1"/>
</dbReference>
<evidence type="ECO:0000256" key="1">
    <source>
        <dbReference type="ARBA" id="ARBA00001947"/>
    </source>
</evidence>